<sequence>MRNRRAKLVIRGNTLSEAVIAKLYRSATPLGDVVELPEHFIVTFANANIIRARNLEKNAVEFLLRVDWMTTTQAYNLERM</sequence>
<evidence type="ECO:0000313" key="1">
    <source>
        <dbReference type="EMBL" id="GAL99310.1"/>
    </source>
</evidence>
<accession>A0A0A1W2K4</accession>
<dbReference type="EMBL" id="BBPI01000001">
    <property type="protein sequence ID" value="GAL99310.1"/>
    <property type="molecule type" value="Genomic_DNA"/>
</dbReference>
<evidence type="ECO:0000313" key="2">
    <source>
        <dbReference type="Proteomes" id="UP000032305"/>
    </source>
</evidence>
<dbReference type="AlphaFoldDB" id="A0A0A1W2K4"/>
<organism evidence="1 2">
    <name type="scientific">Sphingomonas parapaucimobilis NBRC 15100</name>
    <dbReference type="NCBI Taxonomy" id="1219049"/>
    <lineage>
        <taxon>Bacteria</taxon>
        <taxon>Pseudomonadati</taxon>
        <taxon>Pseudomonadota</taxon>
        <taxon>Alphaproteobacteria</taxon>
        <taxon>Sphingomonadales</taxon>
        <taxon>Sphingomonadaceae</taxon>
        <taxon>Sphingomonas</taxon>
    </lineage>
</organism>
<reference evidence="1 2" key="1">
    <citation type="submission" date="2014-11" db="EMBL/GenBank/DDBJ databases">
        <title>Whole genome shotgun sequence of Sphingomonas parapaucimobilis NBRC 15100.</title>
        <authorList>
            <person name="Katano-Makiyama Y."/>
            <person name="Hosoyama A."/>
            <person name="Hashimoto M."/>
            <person name="Hosoyama Y."/>
            <person name="Noguchi M."/>
            <person name="Numata M."/>
            <person name="Tsuchikane K."/>
            <person name="Hirakata S."/>
            <person name="Uohara A."/>
            <person name="Shimodaira J."/>
            <person name="Ohji S."/>
            <person name="Ichikawa N."/>
            <person name="Kimura A."/>
            <person name="Yamazoe A."/>
            <person name="Fujita N."/>
        </authorList>
    </citation>
    <scope>NUCLEOTIDE SEQUENCE [LARGE SCALE GENOMIC DNA]</scope>
    <source>
        <strain evidence="1 2">NBRC 15100</strain>
    </source>
</reference>
<comment type="caution">
    <text evidence="1">The sequence shown here is derived from an EMBL/GenBank/DDBJ whole genome shotgun (WGS) entry which is preliminary data.</text>
</comment>
<proteinExistence type="predicted"/>
<dbReference type="Proteomes" id="UP000032305">
    <property type="component" value="Unassembled WGS sequence"/>
</dbReference>
<name>A0A0A1W2K4_9SPHN</name>
<keyword evidence="2" id="KW-1185">Reference proteome</keyword>
<gene>
    <name evidence="1" type="ORF">SP5_001_00090</name>
</gene>
<protein>
    <submittedName>
        <fullName evidence="1">Uncharacterized protein</fullName>
    </submittedName>
</protein>